<evidence type="ECO:0000313" key="1">
    <source>
        <dbReference type="EMBL" id="KAG5634587.1"/>
    </source>
</evidence>
<keyword evidence="2" id="KW-1185">Reference proteome</keyword>
<sequence>MQGDEGEFRWLYANPDAPAGSKGAFQSDLVAEIFSQHLKHTLDANKDYSMPVGGLGLCTAAMEHALELWADGEAPVTSKAKPGTEDNTRNSKKAFGGEDWIACTAGYVLLAKGLSEDEHWPVIINKAETHIQDAICTAAGITAVLPSEAQATRAGLSLWYASSPCRYT</sequence>
<dbReference type="AlphaFoldDB" id="A0A9P7FTK1"/>
<accession>A0A9P7FTK1</accession>
<gene>
    <name evidence="1" type="ORF">H0H81_001455</name>
</gene>
<name>A0A9P7FTK1_9AGAR</name>
<reference evidence="1" key="2">
    <citation type="submission" date="2021-10" db="EMBL/GenBank/DDBJ databases">
        <title>Phylogenomics reveals ancestral predisposition of the termite-cultivated fungus Termitomyces towards a domesticated lifestyle.</title>
        <authorList>
            <person name="Auxier B."/>
            <person name="Grum-Grzhimaylo A."/>
            <person name="Cardenas M.E."/>
            <person name="Lodge J.D."/>
            <person name="Laessoe T."/>
            <person name="Pedersen O."/>
            <person name="Smith M.E."/>
            <person name="Kuyper T.W."/>
            <person name="Franco-Molano E.A."/>
            <person name="Baroni T.J."/>
            <person name="Aanen D.K."/>
        </authorList>
    </citation>
    <scope>NUCLEOTIDE SEQUENCE</scope>
    <source>
        <strain evidence="1">D49</strain>
    </source>
</reference>
<reference evidence="1" key="1">
    <citation type="submission" date="2021-02" db="EMBL/GenBank/DDBJ databases">
        <authorList>
            <person name="Nieuwenhuis M."/>
            <person name="Van De Peppel L.J.J."/>
        </authorList>
    </citation>
    <scope>NUCLEOTIDE SEQUENCE</scope>
    <source>
        <strain evidence="1">D49</strain>
    </source>
</reference>
<proteinExistence type="predicted"/>
<organism evidence="1 2">
    <name type="scientific">Sphagnurus paluster</name>
    <dbReference type="NCBI Taxonomy" id="117069"/>
    <lineage>
        <taxon>Eukaryota</taxon>
        <taxon>Fungi</taxon>
        <taxon>Dikarya</taxon>
        <taxon>Basidiomycota</taxon>
        <taxon>Agaricomycotina</taxon>
        <taxon>Agaricomycetes</taxon>
        <taxon>Agaricomycetidae</taxon>
        <taxon>Agaricales</taxon>
        <taxon>Tricholomatineae</taxon>
        <taxon>Lyophyllaceae</taxon>
        <taxon>Sphagnurus</taxon>
    </lineage>
</organism>
<dbReference type="Proteomes" id="UP000717328">
    <property type="component" value="Unassembled WGS sequence"/>
</dbReference>
<protein>
    <submittedName>
        <fullName evidence="1">Uncharacterized protein</fullName>
    </submittedName>
</protein>
<evidence type="ECO:0000313" key="2">
    <source>
        <dbReference type="Proteomes" id="UP000717328"/>
    </source>
</evidence>
<dbReference type="EMBL" id="JABCKI010006348">
    <property type="protein sequence ID" value="KAG5634587.1"/>
    <property type="molecule type" value="Genomic_DNA"/>
</dbReference>
<dbReference type="OrthoDB" id="2755811at2759"/>
<comment type="caution">
    <text evidence="1">The sequence shown here is derived from an EMBL/GenBank/DDBJ whole genome shotgun (WGS) entry which is preliminary data.</text>
</comment>